<keyword evidence="3" id="KW-1185">Reference proteome</keyword>
<dbReference type="Gene3D" id="1.25.10.10">
    <property type="entry name" value="Leucine-rich Repeat Variant"/>
    <property type="match status" value="1"/>
</dbReference>
<feature type="region of interest" description="Disordered" evidence="1">
    <location>
        <begin position="151"/>
        <end position="173"/>
    </location>
</feature>
<evidence type="ECO:0000313" key="2">
    <source>
        <dbReference type="EMBL" id="KAK4536100.1"/>
    </source>
</evidence>
<dbReference type="InterPro" id="IPR011989">
    <property type="entry name" value="ARM-like"/>
</dbReference>
<dbReference type="Proteomes" id="UP001301350">
    <property type="component" value="Unassembled WGS sequence"/>
</dbReference>
<dbReference type="Pfam" id="PF13646">
    <property type="entry name" value="HEAT_2"/>
    <property type="match status" value="1"/>
</dbReference>
<gene>
    <name evidence="2" type="ORF">CDCA_CDCA07G2125</name>
</gene>
<dbReference type="InterPro" id="IPR004155">
    <property type="entry name" value="PBS_lyase_HEAT"/>
</dbReference>
<evidence type="ECO:0008006" key="4">
    <source>
        <dbReference type="Google" id="ProtNLM"/>
    </source>
</evidence>
<protein>
    <recommendedName>
        <fullName evidence="4">HEAT repeat domain-containing protein</fullName>
    </recommendedName>
</protein>
<sequence>MARSRASVRAAGCVHETEYPLPVCNEKARRSGCWRVRLHQGKRWLHLIRSERSPVRGCLTGAFTIGGDLFLPVRVNESMKRLPNQNSALGATTPDGRSAFVTLTVRLHGLNARPSGRAAACTSAAAGRAGVRRARVARSTRELRRLRLLAAPSRPDGPRDATNAARSGDTGDSVEIATPFGVATREVLALPARVLTVLEQRGAAGGIPCMEERFEAVVVSVRRGDVRSRLAAMQEAIFYPSAAVVPLLIEVLLSSLCQKREREQLEQVAPAEPLQSRVEILRSVSAQHRTYEELSRSQAAFSLALVLGRPSNASLMDRLRDDVREDGVNAMLDTLEHDPDPPVRAAVAGAVGHIGGRVQTVRQRAIPPLLRRFVEDNEDWIVRLSAAVSLGMLQAHETLSELVKELERHTVRSESGTSLFVQSVVGCVGEIGAVSDRVEPEWRARAVDALCRYAGSNQRMVLVAVAEALGRWAPRSQQALEALRHLADSADSTVAEQARISMAAAETEKPGQQRGVG</sequence>
<reference evidence="2 3" key="1">
    <citation type="submission" date="2022-07" db="EMBL/GenBank/DDBJ databases">
        <title>Genome-wide signatures of adaptation to extreme environments.</title>
        <authorList>
            <person name="Cho C.H."/>
            <person name="Yoon H.S."/>
        </authorList>
    </citation>
    <scope>NUCLEOTIDE SEQUENCE [LARGE SCALE GENOMIC DNA]</scope>
    <source>
        <strain evidence="2 3">DBV 063 E5</strain>
    </source>
</reference>
<dbReference type="InterPro" id="IPR016024">
    <property type="entry name" value="ARM-type_fold"/>
</dbReference>
<proteinExistence type="predicted"/>
<dbReference type="AlphaFoldDB" id="A0AAV9IVH9"/>
<dbReference type="EMBL" id="JANCYW010000007">
    <property type="protein sequence ID" value="KAK4536100.1"/>
    <property type="molecule type" value="Genomic_DNA"/>
</dbReference>
<comment type="caution">
    <text evidence="2">The sequence shown here is derived from an EMBL/GenBank/DDBJ whole genome shotgun (WGS) entry which is preliminary data.</text>
</comment>
<organism evidence="2 3">
    <name type="scientific">Cyanidium caldarium</name>
    <name type="common">Red alga</name>
    <dbReference type="NCBI Taxonomy" id="2771"/>
    <lineage>
        <taxon>Eukaryota</taxon>
        <taxon>Rhodophyta</taxon>
        <taxon>Bangiophyceae</taxon>
        <taxon>Cyanidiales</taxon>
        <taxon>Cyanidiaceae</taxon>
        <taxon>Cyanidium</taxon>
    </lineage>
</organism>
<evidence type="ECO:0000256" key="1">
    <source>
        <dbReference type="SAM" id="MobiDB-lite"/>
    </source>
</evidence>
<dbReference type="SUPFAM" id="SSF48371">
    <property type="entry name" value="ARM repeat"/>
    <property type="match status" value="1"/>
</dbReference>
<accession>A0AAV9IVH9</accession>
<evidence type="ECO:0000313" key="3">
    <source>
        <dbReference type="Proteomes" id="UP001301350"/>
    </source>
</evidence>
<name>A0AAV9IVH9_CYACA</name>
<dbReference type="SMART" id="SM00567">
    <property type="entry name" value="EZ_HEAT"/>
    <property type="match status" value="4"/>
</dbReference>